<feature type="non-terminal residue" evidence="2">
    <location>
        <position position="182"/>
    </location>
</feature>
<accession>A0ABN9VC82</accession>
<gene>
    <name evidence="2" type="ORF">PCOR1329_LOCUS56706</name>
</gene>
<feature type="region of interest" description="Disordered" evidence="1">
    <location>
        <begin position="1"/>
        <end position="27"/>
    </location>
</feature>
<comment type="caution">
    <text evidence="2">The sequence shown here is derived from an EMBL/GenBank/DDBJ whole genome shotgun (WGS) entry which is preliminary data.</text>
</comment>
<evidence type="ECO:0000313" key="3">
    <source>
        <dbReference type="Proteomes" id="UP001189429"/>
    </source>
</evidence>
<dbReference type="Proteomes" id="UP001189429">
    <property type="component" value="Unassembled WGS sequence"/>
</dbReference>
<evidence type="ECO:0000313" key="2">
    <source>
        <dbReference type="EMBL" id="CAK0870669.1"/>
    </source>
</evidence>
<name>A0ABN9VC82_9DINO</name>
<proteinExistence type="predicted"/>
<organism evidence="2 3">
    <name type="scientific">Prorocentrum cordatum</name>
    <dbReference type="NCBI Taxonomy" id="2364126"/>
    <lineage>
        <taxon>Eukaryota</taxon>
        <taxon>Sar</taxon>
        <taxon>Alveolata</taxon>
        <taxon>Dinophyceae</taxon>
        <taxon>Prorocentrales</taxon>
        <taxon>Prorocentraceae</taxon>
        <taxon>Prorocentrum</taxon>
    </lineage>
</organism>
<sequence>ANDADGKPMLETRPDPATGSDEDPLRDYAVPIEWIKQTGSDLTSKRQKFQGDEPDAKEVANLQNLKAESRFVPVTVKTEKLSPEEQSSKNIGDFHTLTSLQALARGIDDEILDVNSQLPAAQNHRLAGVLATDMDKSLKKAKAAQNSAAKMLTDKDSVKRESMPVAMAAVEALNKEWADVDQ</sequence>
<evidence type="ECO:0000256" key="1">
    <source>
        <dbReference type="SAM" id="MobiDB-lite"/>
    </source>
</evidence>
<feature type="compositionally biased region" description="Basic and acidic residues" evidence="1">
    <location>
        <begin position="1"/>
        <end position="14"/>
    </location>
</feature>
<feature type="non-terminal residue" evidence="2">
    <location>
        <position position="1"/>
    </location>
</feature>
<keyword evidence="3" id="KW-1185">Reference proteome</keyword>
<reference evidence="2" key="1">
    <citation type="submission" date="2023-10" db="EMBL/GenBank/DDBJ databases">
        <authorList>
            <person name="Chen Y."/>
            <person name="Shah S."/>
            <person name="Dougan E. K."/>
            <person name="Thang M."/>
            <person name="Chan C."/>
        </authorList>
    </citation>
    <scope>NUCLEOTIDE SEQUENCE [LARGE SCALE GENOMIC DNA]</scope>
</reference>
<dbReference type="EMBL" id="CAUYUJ010016983">
    <property type="protein sequence ID" value="CAK0870669.1"/>
    <property type="molecule type" value="Genomic_DNA"/>
</dbReference>
<protein>
    <submittedName>
        <fullName evidence="2">Uncharacterized protein</fullName>
    </submittedName>
</protein>